<evidence type="ECO:0000256" key="2">
    <source>
        <dbReference type="SAM" id="MobiDB-lite"/>
    </source>
</evidence>
<dbReference type="GO" id="GO:0001228">
    <property type="term" value="F:DNA-binding transcription activator activity, RNA polymerase II-specific"/>
    <property type="evidence" value="ECO:0007669"/>
    <property type="project" value="TreeGrafter"/>
</dbReference>
<dbReference type="PROSITE" id="PS00463">
    <property type="entry name" value="ZN2_CY6_FUNGAL_1"/>
    <property type="match status" value="1"/>
</dbReference>
<dbReference type="GO" id="GO:0008270">
    <property type="term" value="F:zinc ion binding"/>
    <property type="evidence" value="ECO:0007669"/>
    <property type="project" value="InterPro"/>
</dbReference>
<evidence type="ECO:0000313" key="4">
    <source>
        <dbReference type="EMBL" id="KAF1948765.1"/>
    </source>
</evidence>
<gene>
    <name evidence="4" type="ORF">CC80DRAFT_599436</name>
</gene>
<dbReference type="OrthoDB" id="3546279at2759"/>
<dbReference type="Gene3D" id="4.10.240.10">
    <property type="entry name" value="Zn(2)-C6 fungal-type DNA-binding domain"/>
    <property type="match status" value="1"/>
</dbReference>
<dbReference type="EMBL" id="ML977049">
    <property type="protein sequence ID" value="KAF1948765.1"/>
    <property type="molecule type" value="Genomic_DNA"/>
</dbReference>
<dbReference type="InterPro" id="IPR036864">
    <property type="entry name" value="Zn2-C6_fun-type_DNA-bd_sf"/>
</dbReference>
<keyword evidence="5" id="KW-1185">Reference proteome</keyword>
<feature type="domain" description="Zn(2)-C6 fungal-type" evidence="3">
    <location>
        <begin position="12"/>
        <end position="41"/>
    </location>
</feature>
<name>A0A6A5T745_9PLEO</name>
<feature type="region of interest" description="Disordered" evidence="2">
    <location>
        <begin position="50"/>
        <end position="81"/>
    </location>
</feature>
<dbReference type="CDD" id="cd00067">
    <property type="entry name" value="GAL4"/>
    <property type="match status" value="1"/>
</dbReference>
<dbReference type="SUPFAM" id="SSF57701">
    <property type="entry name" value="Zn2/Cys6 DNA-binding domain"/>
    <property type="match status" value="1"/>
</dbReference>
<dbReference type="AlphaFoldDB" id="A0A6A5T745"/>
<evidence type="ECO:0000256" key="1">
    <source>
        <dbReference type="ARBA" id="ARBA00023242"/>
    </source>
</evidence>
<dbReference type="PANTHER" id="PTHR47784">
    <property type="entry name" value="STEROL UPTAKE CONTROL PROTEIN 2"/>
    <property type="match status" value="1"/>
</dbReference>
<dbReference type="InterPro" id="IPR001138">
    <property type="entry name" value="Zn2Cys6_DnaBD"/>
</dbReference>
<dbReference type="Pfam" id="PF00172">
    <property type="entry name" value="Zn_clus"/>
    <property type="match status" value="1"/>
</dbReference>
<feature type="compositionally biased region" description="Low complexity" evidence="2">
    <location>
        <begin position="262"/>
        <end position="282"/>
    </location>
</feature>
<dbReference type="PROSITE" id="PS50048">
    <property type="entry name" value="ZN2_CY6_FUNGAL_2"/>
    <property type="match status" value="1"/>
</dbReference>
<dbReference type="Proteomes" id="UP000800035">
    <property type="component" value="Unassembled WGS sequence"/>
</dbReference>
<dbReference type="InterPro" id="IPR053157">
    <property type="entry name" value="Sterol_Uptake_Regulator"/>
</dbReference>
<feature type="compositionally biased region" description="Low complexity" evidence="2">
    <location>
        <begin position="51"/>
        <end position="67"/>
    </location>
</feature>
<dbReference type="SMART" id="SM00066">
    <property type="entry name" value="GAL4"/>
    <property type="match status" value="1"/>
</dbReference>
<accession>A0A6A5T745</accession>
<evidence type="ECO:0000259" key="3">
    <source>
        <dbReference type="PROSITE" id="PS50048"/>
    </source>
</evidence>
<reference evidence="4" key="1">
    <citation type="journal article" date="2020" name="Stud. Mycol.">
        <title>101 Dothideomycetes genomes: a test case for predicting lifestyles and emergence of pathogens.</title>
        <authorList>
            <person name="Haridas S."/>
            <person name="Albert R."/>
            <person name="Binder M."/>
            <person name="Bloem J."/>
            <person name="Labutti K."/>
            <person name="Salamov A."/>
            <person name="Andreopoulos B."/>
            <person name="Baker S."/>
            <person name="Barry K."/>
            <person name="Bills G."/>
            <person name="Bluhm B."/>
            <person name="Cannon C."/>
            <person name="Castanera R."/>
            <person name="Culley D."/>
            <person name="Daum C."/>
            <person name="Ezra D."/>
            <person name="Gonzalez J."/>
            <person name="Henrissat B."/>
            <person name="Kuo A."/>
            <person name="Liang C."/>
            <person name="Lipzen A."/>
            <person name="Lutzoni F."/>
            <person name="Magnuson J."/>
            <person name="Mondo S."/>
            <person name="Nolan M."/>
            <person name="Ohm R."/>
            <person name="Pangilinan J."/>
            <person name="Park H.-J."/>
            <person name="Ramirez L."/>
            <person name="Alfaro M."/>
            <person name="Sun H."/>
            <person name="Tritt A."/>
            <person name="Yoshinaga Y."/>
            <person name="Zwiers L.-H."/>
            <person name="Turgeon B."/>
            <person name="Goodwin S."/>
            <person name="Spatafora J."/>
            <person name="Crous P."/>
            <person name="Grigoriev I."/>
        </authorList>
    </citation>
    <scope>NUCLEOTIDE SEQUENCE</scope>
    <source>
        <strain evidence="4">CBS 675.92</strain>
    </source>
</reference>
<proteinExistence type="predicted"/>
<feature type="region of interest" description="Disordered" evidence="2">
    <location>
        <begin position="262"/>
        <end position="284"/>
    </location>
</feature>
<protein>
    <recommendedName>
        <fullName evidence="3">Zn(2)-C6 fungal-type domain-containing protein</fullName>
    </recommendedName>
</protein>
<keyword evidence="1" id="KW-0539">Nucleus</keyword>
<dbReference type="PANTHER" id="PTHR47784:SF5">
    <property type="entry name" value="STEROL UPTAKE CONTROL PROTEIN 2"/>
    <property type="match status" value="1"/>
</dbReference>
<organism evidence="4 5">
    <name type="scientific">Byssothecium circinans</name>
    <dbReference type="NCBI Taxonomy" id="147558"/>
    <lineage>
        <taxon>Eukaryota</taxon>
        <taxon>Fungi</taxon>
        <taxon>Dikarya</taxon>
        <taxon>Ascomycota</taxon>
        <taxon>Pezizomycotina</taxon>
        <taxon>Dothideomycetes</taxon>
        <taxon>Pleosporomycetidae</taxon>
        <taxon>Pleosporales</taxon>
        <taxon>Massarineae</taxon>
        <taxon>Massarinaceae</taxon>
        <taxon>Byssothecium</taxon>
    </lineage>
</organism>
<sequence length="364" mass="39868">MARMGSKKSRGGCQQCKIRRVKCDENRPCANCTRYNADCSLLSAPPTMGGASSSRSRASTSSPAPLSNLAAKSPPGEDVTGGWMEDLELMHHFTAHAHTALPGPASSQQIWGYAVPQEAFKYRFLMHSILAFAAEHLAYMHPSRMQHYRILGSTHQAAAITGLNTEISSVQLTSENCHALFASASLTIMTAFSDPEAYTLNALVDIFTLCRGMNIIVQSAEESIKKGPFGLLLRLLPNPPQPAPLLSSFLVDINALDEGSHPSYSVNSNSSNKSNSPDSPAPKLNDAAEQLRMSLQQGIETSNHPALRAVMLWPMSIDHEFLEALKTRTDPAVVSCFRQYVRILEYAGAEWWFLSGWRKVGQQF</sequence>
<evidence type="ECO:0000313" key="5">
    <source>
        <dbReference type="Proteomes" id="UP000800035"/>
    </source>
</evidence>